<dbReference type="PATRIC" id="fig|1150625.3.peg.3195"/>
<evidence type="ECO:0000259" key="2">
    <source>
        <dbReference type="Pfam" id="PF00156"/>
    </source>
</evidence>
<evidence type="ECO:0000313" key="3">
    <source>
        <dbReference type="EMBL" id="KUP04471.1"/>
    </source>
</evidence>
<dbReference type="EMBL" id="LDYG01000050">
    <property type="protein sequence ID" value="KUP04471.1"/>
    <property type="molecule type" value="Genomic_DNA"/>
</dbReference>
<dbReference type="STRING" id="1150625.Q75_15320"/>
<dbReference type="Gene3D" id="3.40.50.2020">
    <property type="match status" value="1"/>
</dbReference>
<dbReference type="PANTHER" id="PTHR47505">
    <property type="entry name" value="DNA UTILIZATION PROTEIN YHGH"/>
    <property type="match status" value="1"/>
</dbReference>
<dbReference type="OrthoDB" id="9779910at2"/>
<dbReference type="Proteomes" id="UP000074108">
    <property type="component" value="Unassembled WGS sequence"/>
</dbReference>
<protein>
    <recommendedName>
        <fullName evidence="2">Phosphoribosyltransferase domain-containing protein</fullName>
    </recommendedName>
</protein>
<dbReference type="CDD" id="cd06223">
    <property type="entry name" value="PRTases_typeI"/>
    <property type="match status" value="1"/>
</dbReference>
<evidence type="ECO:0000313" key="4">
    <source>
        <dbReference type="Proteomes" id="UP000074108"/>
    </source>
</evidence>
<dbReference type="InterPro" id="IPR036280">
    <property type="entry name" value="Multihaem_cyt_sf"/>
</dbReference>
<dbReference type="InterPro" id="IPR051910">
    <property type="entry name" value="ComF/GntX_DNA_util-trans"/>
</dbReference>
<dbReference type="AlphaFoldDB" id="A0A147K4V2"/>
<reference evidence="3 4" key="1">
    <citation type="journal article" date="2016" name="Front. Microbiol.">
        <title>Microevolution Analysis of Bacillus coahuilensis Unveils Differences in Phosphorus Acquisition Strategies and Their Regulation.</title>
        <authorList>
            <person name="Gomez-Lunar Z."/>
            <person name="Hernandez-Gonzalez I."/>
            <person name="Rodriguez-Torres M.D."/>
            <person name="Souza V."/>
            <person name="Olmedo-Alvarez G."/>
        </authorList>
    </citation>
    <scope>NUCLEOTIDE SEQUENCE [LARGE SCALE GENOMIC DNA]</scope>
    <source>
        <strain evidence="4">p1.1.43</strain>
    </source>
</reference>
<gene>
    <name evidence="3" type="ORF">Q75_15320</name>
</gene>
<comment type="caution">
    <text evidence="3">The sequence shown here is derived from an EMBL/GenBank/DDBJ whole genome shotgun (WGS) entry which is preliminary data.</text>
</comment>
<feature type="domain" description="Phosphoribosyltransferase" evidence="2">
    <location>
        <begin position="180"/>
        <end position="225"/>
    </location>
</feature>
<dbReference type="SUPFAM" id="SSF53271">
    <property type="entry name" value="PRTase-like"/>
    <property type="match status" value="1"/>
</dbReference>
<proteinExistence type="inferred from homology"/>
<evidence type="ECO:0000256" key="1">
    <source>
        <dbReference type="ARBA" id="ARBA00008007"/>
    </source>
</evidence>
<dbReference type="Pfam" id="PF00156">
    <property type="entry name" value="Pribosyltran"/>
    <property type="match status" value="1"/>
</dbReference>
<keyword evidence="4" id="KW-1185">Reference proteome</keyword>
<comment type="similarity">
    <text evidence="1">Belongs to the ComF/GntX family.</text>
</comment>
<dbReference type="SUPFAM" id="SSF48695">
    <property type="entry name" value="Multiheme cytochromes"/>
    <property type="match status" value="1"/>
</dbReference>
<dbReference type="PANTHER" id="PTHR47505:SF1">
    <property type="entry name" value="DNA UTILIZATION PROTEIN YHGH"/>
    <property type="match status" value="1"/>
</dbReference>
<organism evidence="3 4">
    <name type="scientific">Bacillus coahuilensis p1.1.43</name>
    <dbReference type="NCBI Taxonomy" id="1150625"/>
    <lineage>
        <taxon>Bacteria</taxon>
        <taxon>Bacillati</taxon>
        <taxon>Bacillota</taxon>
        <taxon>Bacilli</taxon>
        <taxon>Bacillales</taxon>
        <taxon>Bacillaceae</taxon>
        <taxon>Bacillus</taxon>
    </lineage>
</organism>
<dbReference type="InterPro" id="IPR029057">
    <property type="entry name" value="PRTase-like"/>
</dbReference>
<sequence>MICLFCHQSWVDEMSWVDFLPSRAPRVLCEDCAGQFQRLSGKRCETCSRELEGDRNACYDCHRWKRVPFWKDRDLHNLSLYQYNDFMKLYIARFKFRGDYRLSEAFHHEIEQQYRKLTFDIIVPIPLSKNRAEERRFNQVDALFERIGYSYQHLLTRTESEKQSKKSRDERMNMVSNPFTCYEEIKQQRVLLVDDIYTTGVTVHSAAEVLYRHGAKSVAVFTLVRG</sequence>
<dbReference type="InterPro" id="IPR000836">
    <property type="entry name" value="PRTase_dom"/>
</dbReference>
<accession>A0A147K4V2</accession>
<name>A0A147K4V2_9BACI</name>